<accession>A0A8C6L0K1</accession>
<organism evidence="5 6">
    <name type="scientific">Nothobranchius furzeri</name>
    <name type="common">Turquoise killifish</name>
    <dbReference type="NCBI Taxonomy" id="105023"/>
    <lineage>
        <taxon>Eukaryota</taxon>
        <taxon>Metazoa</taxon>
        <taxon>Chordata</taxon>
        <taxon>Craniata</taxon>
        <taxon>Vertebrata</taxon>
        <taxon>Euteleostomi</taxon>
        <taxon>Actinopterygii</taxon>
        <taxon>Neopterygii</taxon>
        <taxon>Teleostei</taxon>
        <taxon>Neoteleostei</taxon>
        <taxon>Acanthomorphata</taxon>
        <taxon>Ovalentaria</taxon>
        <taxon>Atherinomorphae</taxon>
        <taxon>Cyprinodontiformes</taxon>
        <taxon>Nothobranchiidae</taxon>
        <taxon>Nothobranchius</taxon>
    </lineage>
</organism>
<reference evidence="5" key="2">
    <citation type="submission" date="2025-08" db="UniProtKB">
        <authorList>
            <consortium name="Ensembl"/>
        </authorList>
    </citation>
    <scope>IDENTIFICATION</scope>
</reference>
<evidence type="ECO:0000256" key="3">
    <source>
        <dbReference type="SAM" id="Coils"/>
    </source>
</evidence>
<evidence type="ECO:0000313" key="5">
    <source>
        <dbReference type="Ensembl" id="ENSNFUP00015013819.1"/>
    </source>
</evidence>
<evidence type="ECO:0000256" key="4">
    <source>
        <dbReference type="SAM" id="MobiDB-lite"/>
    </source>
</evidence>
<dbReference type="Ensembl" id="ENSNFUT00015014511.1">
    <property type="protein sequence ID" value="ENSNFUP00015013819.1"/>
    <property type="gene ID" value="ENSNFUG00015006755.1"/>
</dbReference>
<evidence type="ECO:0000313" key="6">
    <source>
        <dbReference type="Proteomes" id="UP000694548"/>
    </source>
</evidence>
<feature type="region of interest" description="Disordered" evidence="4">
    <location>
        <begin position="26"/>
        <end position="69"/>
    </location>
</feature>
<dbReference type="PANTHER" id="PTHR13245:SF14">
    <property type="entry name" value="RRP15-LIKE PROTEIN"/>
    <property type="match status" value="1"/>
</dbReference>
<dbReference type="GO" id="GO:0000460">
    <property type="term" value="P:maturation of 5.8S rRNA"/>
    <property type="evidence" value="ECO:0007669"/>
    <property type="project" value="TreeGrafter"/>
</dbReference>
<feature type="compositionally biased region" description="Acidic residues" evidence="4">
    <location>
        <begin position="41"/>
        <end position="57"/>
    </location>
</feature>
<protein>
    <recommendedName>
        <fullName evidence="2">RRP15-like protein</fullName>
    </recommendedName>
</protein>
<feature type="compositionally biased region" description="Basic and acidic residues" evidence="4">
    <location>
        <begin position="232"/>
        <end position="242"/>
    </location>
</feature>
<dbReference type="GO" id="GO:0030687">
    <property type="term" value="C:preribosome, large subunit precursor"/>
    <property type="evidence" value="ECO:0007669"/>
    <property type="project" value="TreeGrafter"/>
</dbReference>
<gene>
    <name evidence="5" type="primary">rrp15</name>
</gene>
<feature type="region of interest" description="Disordered" evidence="4">
    <location>
        <begin position="197"/>
        <end position="217"/>
    </location>
</feature>
<dbReference type="GeneTree" id="ENSGT00390000001960"/>
<reference evidence="5" key="3">
    <citation type="submission" date="2025-09" db="UniProtKB">
        <authorList>
            <consortium name="Ensembl"/>
        </authorList>
    </citation>
    <scope>IDENTIFICATION</scope>
</reference>
<evidence type="ECO:0000256" key="1">
    <source>
        <dbReference type="ARBA" id="ARBA00007462"/>
    </source>
</evidence>
<dbReference type="AlphaFoldDB" id="A0A8C6L0K1"/>
<dbReference type="Proteomes" id="UP000694548">
    <property type="component" value="Chromosome sgr05"/>
</dbReference>
<feature type="coiled-coil region" evidence="3">
    <location>
        <begin position="93"/>
        <end position="120"/>
    </location>
</feature>
<dbReference type="PANTHER" id="PTHR13245">
    <property type="entry name" value="RRP15-LIKE PROTEIN"/>
    <property type="match status" value="1"/>
</dbReference>
<name>A0A8C6L0K1_NOTFU</name>
<comment type="similarity">
    <text evidence="1">Belongs to the RRP15 family.</text>
</comment>
<dbReference type="GO" id="GO:0000470">
    <property type="term" value="P:maturation of LSU-rRNA"/>
    <property type="evidence" value="ECO:0007669"/>
    <property type="project" value="TreeGrafter"/>
</dbReference>
<evidence type="ECO:0000256" key="2">
    <source>
        <dbReference type="ARBA" id="ARBA00017475"/>
    </source>
</evidence>
<feature type="region of interest" description="Disordered" evidence="4">
    <location>
        <begin position="232"/>
        <end position="257"/>
    </location>
</feature>
<dbReference type="Pfam" id="PF07890">
    <property type="entry name" value="Rrp15p"/>
    <property type="match status" value="1"/>
</dbReference>
<keyword evidence="6" id="KW-1185">Reference proteome</keyword>
<keyword evidence="3" id="KW-0175">Coiled coil</keyword>
<reference evidence="5" key="1">
    <citation type="submission" date="2014-08" db="EMBL/GenBank/DDBJ databases">
        <authorList>
            <person name="Senf B."/>
            <person name="Petzold A."/>
            <person name="Downie B.R."/>
            <person name="Koch P."/>
            <person name="Platzer M."/>
        </authorList>
    </citation>
    <scope>NUCLEOTIDE SEQUENCE [LARGE SCALE GENOMIC DNA]</scope>
    <source>
        <strain evidence="5">GRZ</strain>
    </source>
</reference>
<dbReference type="InterPro" id="IPR012459">
    <property type="entry name" value="Rrp15"/>
</dbReference>
<sequence>MDSTVLWRRISSSAPILICLCGSGEDGVSHEQEGGGSTDANSDDEGENSIDADNCSEEESRGVNDGEEEAKCGWADTMAKILGKKTTSGTILVKSKELDKMKEMRRKEELEKKKQMDKKRLWEMMCRDKPDIVKDHKNERALQRIATRGVVQLFNSVRKHKKTTDDRLRDVGGSERKKSKILSSFSKRDFISVLRQTEDGSEVSRKTQKDAEKPAWNVLREDFMMEATMKDWDRDEQEKMPTDEAGGASGTLWRFHG</sequence>
<proteinExistence type="inferred from homology"/>